<evidence type="ECO:0000256" key="3">
    <source>
        <dbReference type="ARBA" id="ARBA00010217"/>
    </source>
</evidence>
<dbReference type="GO" id="GO:0048544">
    <property type="term" value="P:recognition of pollen"/>
    <property type="evidence" value="ECO:0007669"/>
    <property type="project" value="InterPro"/>
</dbReference>
<evidence type="ECO:0000256" key="18">
    <source>
        <dbReference type="PIRNR" id="PIRNR000641"/>
    </source>
</evidence>
<dbReference type="CDD" id="cd14066">
    <property type="entry name" value="STKc_IRAK"/>
    <property type="match status" value="1"/>
</dbReference>
<comment type="catalytic activity">
    <reaction evidence="18">
        <text>L-threonyl-[protein] + ATP = O-phospho-L-threonyl-[protein] + ADP + H(+)</text>
        <dbReference type="Rhea" id="RHEA:46608"/>
        <dbReference type="Rhea" id="RHEA-COMP:11060"/>
        <dbReference type="Rhea" id="RHEA-COMP:11605"/>
        <dbReference type="ChEBI" id="CHEBI:15378"/>
        <dbReference type="ChEBI" id="CHEBI:30013"/>
        <dbReference type="ChEBI" id="CHEBI:30616"/>
        <dbReference type="ChEBI" id="CHEBI:61977"/>
        <dbReference type="ChEBI" id="CHEBI:456216"/>
        <dbReference type="EC" id="2.7.11.1"/>
    </reaction>
</comment>
<dbReference type="SMART" id="SM00108">
    <property type="entry name" value="B_lectin"/>
    <property type="match status" value="1"/>
</dbReference>
<dbReference type="SUPFAM" id="SSF56112">
    <property type="entry name" value="Protein kinase-like (PK-like)"/>
    <property type="match status" value="1"/>
</dbReference>
<dbReference type="GO" id="GO:0005524">
    <property type="term" value="F:ATP binding"/>
    <property type="evidence" value="ECO:0007669"/>
    <property type="project" value="UniProtKB-UniRule"/>
</dbReference>
<dbReference type="Proteomes" id="UP000467841">
    <property type="component" value="Unassembled WGS sequence"/>
</dbReference>
<dbReference type="Gene3D" id="2.90.10.10">
    <property type="entry name" value="Bulb-type lectin domain"/>
    <property type="match status" value="1"/>
</dbReference>
<feature type="transmembrane region" description="Helical" evidence="20">
    <location>
        <begin position="455"/>
        <end position="474"/>
    </location>
</feature>
<dbReference type="FunFam" id="1.10.510.10:FF:000240">
    <property type="entry name" value="Lectin-domain containing receptor kinase A4.3"/>
    <property type="match status" value="1"/>
</dbReference>
<keyword evidence="11 18" id="KW-0418">Kinase</keyword>
<dbReference type="GO" id="GO:0030246">
    <property type="term" value="F:carbohydrate binding"/>
    <property type="evidence" value="ECO:0007669"/>
    <property type="project" value="UniProtKB-KW"/>
</dbReference>
<evidence type="ECO:0000256" key="17">
    <source>
        <dbReference type="ARBA" id="ARBA00023180"/>
    </source>
</evidence>
<dbReference type="GO" id="GO:0004674">
    <property type="term" value="F:protein serine/threonine kinase activity"/>
    <property type="evidence" value="ECO:0007669"/>
    <property type="project" value="UniProtKB-KW"/>
</dbReference>
<dbReference type="SMART" id="SM00220">
    <property type="entry name" value="S_TKc"/>
    <property type="match status" value="1"/>
</dbReference>
<dbReference type="PROSITE" id="PS00107">
    <property type="entry name" value="PROTEIN_KINASE_ATP"/>
    <property type="match status" value="1"/>
</dbReference>
<name>A0A6D2J8C8_9BRAS</name>
<evidence type="ECO:0000256" key="8">
    <source>
        <dbReference type="ARBA" id="ARBA00022729"/>
    </source>
</evidence>
<organism evidence="24 25">
    <name type="scientific">Microthlaspi erraticum</name>
    <dbReference type="NCBI Taxonomy" id="1685480"/>
    <lineage>
        <taxon>Eukaryota</taxon>
        <taxon>Viridiplantae</taxon>
        <taxon>Streptophyta</taxon>
        <taxon>Embryophyta</taxon>
        <taxon>Tracheophyta</taxon>
        <taxon>Spermatophyta</taxon>
        <taxon>Magnoliopsida</taxon>
        <taxon>eudicotyledons</taxon>
        <taxon>Gunneridae</taxon>
        <taxon>Pentapetalae</taxon>
        <taxon>rosids</taxon>
        <taxon>malvids</taxon>
        <taxon>Brassicales</taxon>
        <taxon>Brassicaceae</taxon>
        <taxon>Coluteocarpeae</taxon>
        <taxon>Microthlaspi</taxon>
    </lineage>
</organism>
<keyword evidence="7 20" id="KW-0812">Transmembrane</keyword>
<evidence type="ECO:0000256" key="11">
    <source>
        <dbReference type="ARBA" id="ARBA00022777"/>
    </source>
</evidence>
<evidence type="ECO:0000256" key="20">
    <source>
        <dbReference type="SAM" id="Phobius"/>
    </source>
</evidence>
<evidence type="ECO:0000256" key="10">
    <source>
        <dbReference type="ARBA" id="ARBA00022741"/>
    </source>
</evidence>
<evidence type="ECO:0000256" key="7">
    <source>
        <dbReference type="ARBA" id="ARBA00022692"/>
    </source>
</evidence>
<dbReference type="PANTHER" id="PTHR27002:SF851">
    <property type="entry name" value="G-TYPE LECTIN S-RECEPTOR-LIKE SERINE_THREONINE-PROTEIN KINASE SD1-1"/>
    <property type="match status" value="1"/>
</dbReference>
<evidence type="ECO:0000256" key="1">
    <source>
        <dbReference type="ARBA" id="ARBA00004251"/>
    </source>
</evidence>
<dbReference type="InterPro" id="IPR036426">
    <property type="entry name" value="Bulb-type_lectin_dom_sf"/>
</dbReference>
<sequence>MESNFSLCVSIWKQQRKRERRLYMLLVLRCLQEMSQQVQNGIGEHAQVGQVRALEKKESEIRPCSISSSNSISSTETIKLGKNQTLVSPQNIFELGFIQLESHWYLGLWLKLDPKRTCLWAANRDSPLTGAIGTLRLLDSNLVLLDGDDSPVWRTNLTGGGLRSPVMAELLDTGNLILRYVSDPDVYLWESFASPTDTLLPQMKLGIGTERVLSSWARLDDPSWAPILWIEDYMGSYTTVLGQSLQNGYYVSHMHTWNGYRFGNMPPVFKLEEKENAFVMVKNEGHHTRLKMGTDSVYEVFTWNAQDSEWNLTWSSNDACYRSESCESFGYCSMNTSPLCHCINGFSPKLESEWAGCTRNTALGCSKDAFTKLPNMKLPGGSVDIWNLSSNLQQCQESCLVDCNCTAFAVVERRKGQRSCIKWRGELYDMRNYTVGGHDLYVKLFAPKKEGLKPWIIGIIAGGVILLISSCFFWKRIQRGAATQGPTQIEIMMRRIADDDRFCFMDLRTMVEATDNFSQKNELGRGGFGIVYKGVLPDGRVAAVKRLSHMSSQGIEEFKNEVSTILKVLHKNLVRLLGCCCQGEEKILIYEYLPNASLNRFIFDEAQSRLLNWKNRFRIIGEITQGLAYLHNFRESPIIHRDLKPSNILLGETMTSKISDFGMARILQIGQPSTQTDRVMGTIGYMAEEYAMSYIISEKSDVFSLGVMILEIITGRKNYEFCNSNPGDSLLGLAWRQWEQSTGLNLVDPRFEDGSLVEEEVVRCLQVALLCVQDDPEDRPSSDFLVVMLKSRSIELPLPREPHYYYARFLGEQAASSSSLAQGIGSTASSSSLAHGIGSTTVLSDVNDITVSIVQAR</sequence>
<dbReference type="CDD" id="cd00028">
    <property type="entry name" value="B_lectin"/>
    <property type="match status" value="1"/>
</dbReference>
<evidence type="ECO:0000259" key="21">
    <source>
        <dbReference type="PROSITE" id="PS50011"/>
    </source>
</evidence>
<keyword evidence="13 20" id="KW-1133">Transmembrane helix</keyword>
<dbReference type="Pfam" id="PF01453">
    <property type="entry name" value="B_lectin"/>
    <property type="match status" value="1"/>
</dbReference>
<comment type="similarity">
    <text evidence="18">Belongs to the protein kinase superfamily. Ser/Thr protein kinase family.</text>
</comment>
<keyword evidence="17" id="KW-0325">Glycoprotein</keyword>
<keyword evidence="14 20" id="KW-0472">Membrane</keyword>
<comment type="caution">
    <text evidence="24">The sequence shown here is derived from an EMBL/GenBank/DDBJ whole genome shotgun (WGS) entry which is preliminary data.</text>
</comment>
<evidence type="ECO:0000256" key="5">
    <source>
        <dbReference type="ARBA" id="ARBA00022527"/>
    </source>
</evidence>
<dbReference type="PROSITE" id="PS50011">
    <property type="entry name" value="PROTEIN_KINASE_DOM"/>
    <property type="match status" value="1"/>
</dbReference>
<keyword evidence="9" id="KW-0430">Lectin</keyword>
<dbReference type="Pfam" id="PF00954">
    <property type="entry name" value="S_locus_glycop"/>
    <property type="match status" value="1"/>
</dbReference>
<feature type="binding site" evidence="19">
    <location>
        <position position="545"/>
    </location>
    <ligand>
        <name>ATP</name>
        <dbReference type="ChEBI" id="CHEBI:30616"/>
    </ligand>
</feature>
<gene>
    <name evidence="24" type="ORF">MERR_LOCUS20544</name>
</gene>
<evidence type="ECO:0000256" key="16">
    <source>
        <dbReference type="ARBA" id="ARBA00023170"/>
    </source>
</evidence>
<dbReference type="AlphaFoldDB" id="A0A6D2J8C8"/>
<feature type="domain" description="Protein kinase" evidence="21">
    <location>
        <begin position="517"/>
        <end position="806"/>
    </location>
</feature>
<dbReference type="SUPFAM" id="SSF51110">
    <property type="entry name" value="alpha-D-mannose-specific plant lectins"/>
    <property type="match status" value="1"/>
</dbReference>
<dbReference type="EMBL" id="CACVBM020001129">
    <property type="protein sequence ID" value="CAA7033309.1"/>
    <property type="molecule type" value="Genomic_DNA"/>
</dbReference>
<dbReference type="InterPro" id="IPR000858">
    <property type="entry name" value="S_locus_glycoprot_dom"/>
</dbReference>
<evidence type="ECO:0000256" key="9">
    <source>
        <dbReference type="ARBA" id="ARBA00022734"/>
    </source>
</evidence>
<reference evidence="24" key="1">
    <citation type="submission" date="2020-01" db="EMBL/GenBank/DDBJ databases">
        <authorList>
            <person name="Mishra B."/>
        </authorList>
    </citation>
    <scope>NUCLEOTIDE SEQUENCE [LARGE SCALE GENOMIC DNA]</scope>
</reference>
<dbReference type="CDD" id="cd01098">
    <property type="entry name" value="PAN_AP_plant"/>
    <property type="match status" value="1"/>
</dbReference>
<dbReference type="InterPro" id="IPR024171">
    <property type="entry name" value="SRK-like_kinase"/>
</dbReference>
<keyword evidence="6 18" id="KW-0808">Transferase</keyword>
<dbReference type="PIRSF" id="PIRSF000641">
    <property type="entry name" value="SRK"/>
    <property type="match status" value="1"/>
</dbReference>
<protein>
    <recommendedName>
        <fullName evidence="18">Receptor-like serine/threonine-protein kinase</fullName>
        <ecNumber evidence="18">2.7.11.1</ecNumber>
    </recommendedName>
</protein>
<dbReference type="Pfam" id="PF08276">
    <property type="entry name" value="PAN_2"/>
    <property type="match status" value="1"/>
</dbReference>
<dbReference type="InterPro" id="IPR001480">
    <property type="entry name" value="Bulb-type_lectin_dom"/>
</dbReference>
<dbReference type="PROSITE" id="PS50927">
    <property type="entry name" value="BULB_LECTIN"/>
    <property type="match status" value="1"/>
</dbReference>
<keyword evidence="15" id="KW-1015">Disulfide bond</keyword>
<keyword evidence="25" id="KW-1185">Reference proteome</keyword>
<dbReference type="OrthoDB" id="1090584at2759"/>
<dbReference type="InterPro" id="IPR003609">
    <property type="entry name" value="Pan_app"/>
</dbReference>
<evidence type="ECO:0000313" key="24">
    <source>
        <dbReference type="EMBL" id="CAA7033309.1"/>
    </source>
</evidence>
<evidence type="ECO:0000256" key="19">
    <source>
        <dbReference type="PROSITE-ProRule" id="PRU10141"/>
    </source>
</evidence>
<feature type="domain" description="Apple" evidence="23">
    <location>
        <begin position="365"/>
        <end position="445"/>
    </location>
</feature>
<dbReference type="GO" id="GO:0005886">
    <property type="term" value="C:plasma membrane"/>
    <property type="evidence" value="ECO:0007669"/>
    <property type="project" value="UniProtKB-SubCell"/>
</dbReference>
<evidence type="ECO:0000259" key="23">
    <source>
        <dbReference type="PROSITE" id="PS50948"/>
    </source>
</evidence>
<accession>A0A6D2J8C8</accession>
<comment type="subcellular location">
    <subcellularLocation>
        <location evidence="1">Cell membrane</location>
        <topology evidence="1">Single-pass type I membrane protein</topology>
    </subcellularLocation>
</comment>
<evidence type="ECO:0000256" key="14">
    <source>
        <dbReference type="ARBA" id="ARBA00023136"/>
    </source>
</evidence>
<dbReference type="Gene3D" id="3.30.200.20">
    <property type="entry name" value="Phosphorylase Kinase, domain 1"/>
    <property type="match status" value="1"/>
</dbReference>
<dbReference type="Pfam" id="PF00069">
    <property type="entry name" value="Pkinase"/>
    <property type="match status" value="1"/>
</dbReference>
<dbReference type="InterPro" id="IPR011009">
    <property type="entry name" value="Kinase-like_dom_sf"/>
</dbReference>
<comment type="similarity">
    <text evidence="2">In the N-terminal section; belongs to the leguminous lectin family.</text>
</comment>
<evidence type="ECO:0000256" key="6">
    <source>
        <dbReference type="ARBA" id="ARBA00022679"/>
    </source>
</evidence>
<dbReference type="Gene3D" id="1.10.510.10">
    <property type="entry name" value="Transferase(Phosphotransferase) domain 1"/>
    <property type="match status" value="1"/>
</dbReference>
<evidence type="ECO:0000256" key="2">
    <source>
        <dbReference type="ARBA" id="ARBA00008536"/>
    </source>
</evidence>
<comment type="similarity">
    <text evidence="3">In the C-terminal section; belongs to the protein kinase superfamily. Ser/Thr protein kinase family.</text>
</comment>
<keyword evidence="12 18" id="KW-0067">ATP-binding</keyword>
<evidence type="ECO:0000256" key="4">
    <source>
        <dbReference type="ARBA" id="ARBA00022475"/>
    </source>
</evidence>
<evidence type="ECO:0000259" key="22">
    <source>
        <dbReference type="PROSITE" id="PS50927"/>
    </source>
</evidence>
<evidence type="ECO:0000256" key="15">
    <source>
        <dbReference type="ARBA" id="ARBA00023157"/>
    </source>
</evidence>
<dbReference type="PROSITE" id="PS00108">
    <property type="entry name" value="PROTEIN_KINASE_ST"/>
    <property type="match status" value="1"/>
</dbReference>
<feature type="domain" description="Bulb-type lectin" evidence="22">
    <location>
        <begin position="71"/>
        <end position="191"/>
    </location>
</feature>
<dbReference type="InterPro" id="IPR017441">
    <property type="entry name" value="Protein_kinase_ATP_BS"/>
</dbReference>
<comment type="catalytic activity">
    <reaction evidence="18">
        <text>L-seryl-[protein] + ATP = O-phospho-L-seryl-[protein] + ADP + H(+)</text>
        <dbReference type="Rhea" id="RHEA:17989"/>
        <dbReference type="Rhea" id="RHEA-COMP:9863"/>
        <dbReference type="Rhea" id="RHEA-COMP:11604"/>
        <dbReference type="ChEBI" id="CHEBI:15378"/>
        <dbReference type="ChEBI" id="CHEBI:29999"/>
        <dbReference type="ChEBI" id="CHEBI:30616"/>
        <dbReference type="ChEBI" id="CHEBI:83421"/>
        <dbReference type="ChEBI" id="CHEBI:456216"/>
        <dbReference type="EC" id="2.7.11.1"/>
    </reaction>
</comment>
<keyword evidence="5 18" id="KW-0723">Serine/threonine-protein kinase</keyword>
<dbReference type="FunFam" id="3.30.200.20:FF:000466">
    <property type="entry name" value="Putative LRR receptor-like serine/threonine-protein kinase"/>
    <property type="match status" value="1"/>
</dbReference>
<dbReference type="PROSITE" id="PS50948">
    <property type="entry name" value="PAN"/>
    <property type="match status" value="1"/>
</dbReference>
<keyword evidence="8" id="KW-0732">Signal</keyword>
<keyword evidence="16" id="KW-0675">Receptor</keyword>
<evidence type="ECO:0000313" key="25">
    <source>
        <dbReference type="Proteomes" id="UP000467841"/>
    </source>
</evidence>
<dbReference type="PANTHER" id="PTHR27002">
    <property type="entry name" value="RECEPTOR-LIKE SERINE/THREONINE-PROTEIN KINASE SD1-8"/>
    <property type="match status" value="1"/>
</dbReference>
<proteinExistence type="inferred from homology"/>
<keyword evidence="10 18" id="KW-0547">Nucleotide-binding</keyword>
<evidence type="ECO:0000256" key="13">
    <source>
        <dbReference type="ARBA" id="ARBA00022989"/>
    </source>
</evidence>
<evidence type="ECO:0000256" key="12">
    <source>
        <dbReference type="ARBA" id="ARBA00022840"/>
    </source>
</evidence>
<keyword evidence="4" id="KW-1003">Cell membrane</keyword>
<dbReference type="InterPro" id="IPR008271">
    <property type="entry name" value="Ser/Thr_kinase_AS"/>
</dbReference>
<dbReference type="SMART" id="SM00473">
    <property type="entry name" value="PAN_AP"/>
    <property type="match status" value="1"/>
</dbReference>
<dbReference type="EC" id="2.7.11.1" evidence="18"/>
<dbReference type="GO" id="GO:0002229">
    <property type="term" value="P:defense response to oomycetes"/>
    <property type="evidence" value="ECO:0007669"/>
    <property type="project" value="UniProtKB-ARBA"/>
</dbReference>
<dbReference type="InterPro" id="IPR000719">
    <property type="entry name" value="Prot_kinase_dom"/>
</dbReference>